<dbReference type="GeneID" id="2912870"/>
<dbReference type="PANTHER" id="PTHR10476">
    <property type="entry name" value="CHARGED MULTIVESICULAR BODY PROTEIN"/>
    <property type="match status" value="1"/>
</dbReference>
<dbReference type="EMBL" id="CP017557">
    <property type="protein sequence ID" value="AOW04759.1"/>
    <property type="molecule type" value="Genomic_DNA"/>
</dbReference>
<protein>
    <submittedName>
        <fullName evidence="3">Snf7-domain-containing protein</fullName>
    </submittedName>
</protein>
<reference evidence="3 5" key="2">
    <citation type="submission" date="2018-07" db="EMBL/GenBank/DDBJ databases">
        <title>Draft Genome Assemblies for Five Robust Yarrowia lipolytica Strains Exhibiting High Lipid Production and Pentose Sugar Utilization and Sugar Alcohol Secretion from Undetoxified Lignocellulosic Biomass Hydrolysates.</title>
        <authorList>
            <consortium name="DOE Joint Genome Institute"/>
            <person name="Walker C."/>
            <person name="Ryu S."/>
            <person name="Na H."/>
            <person name="Zane M."/>
            <person name="LaButti K."/>
            <person name="Lipzen A."/>
            <person name="Haridas S."/>
            <person name="Barry K."/>
            <person name="Grigoriev I.V."/>
            <person name="Quarterman J."/>
            <person name="Slininger P."/>
            <person name="Dien B."/>
            <person name="Trinh C.T."/>
        </authorList>
    </citation>
    <scope>NUCLEOTIDE SEQUENCE [LARGE SCALE GENOMIC DNA]</scope>
    <source>
        <strain evidence="3 5">YB392</strain>
    </source>
</reference>
<reference evidence="2 4" key="1">
    <citation type="journal article" date="2016" name="PLoS ONE">
        <title>Sequence Assembly of Yarrowia lipolytica Strain W29/CLIB89 Shows Transposable Element Diversity.</title>
        <authorList>
            <person name="Magnan C."/>
            <person name="Yu J."/>
            <person name="Chang I."/>
            <person name="Jahn E."/>
            <person name="Kanomata Y."/>
            <person name="Wu J."/>
            <person name="Zeller M."/>
            <person name="Oakes M."/>
            <person name="Baldi P."/>
            <person name="Sandmeyer S."/>
        </authorList>
    </citation>
    <scope>NUCLEOTIDE SEQUENCE [LARGE SCALE GENOMIC DNA]</scope>
    <source>
        <strain evidence="2">CLIB89</strain>
        <strain evidence="4">CLIB89(W29)</strain>
    </source>
</reference>
<evidence type="ECO:0000313" key="4">
    <source>
        <dbReference type="Proteomes" id="UP000182444"/>
    </source>
</evidence>
<dbReference type="Proteomes" id="UP000256601">
    <property type="component" value="Unassembled WGS sequence"/>
</dbReference>
<dbReference type="AlphaFoldDB" id="A0A1D8NGJ4"/>
<dbReference type="GO" id="GO:0043328">
    <property type="term" value="P:protein transport to vacuole involved in ubiquitin-dependent protein catabolic process via the multivesicular body sorting pathway"/>
    <property type="evidence" value="ECO:0007669"/>
    <property type="project" value="EnsemblFungi"/>
</dbReference>
<evidence type="ECO:0000313" key="5">
    <source>
        <dbReference type="Proteomes" id="UP000256601"/>
    </source>
</evidence>
<dbReference type="OrthoDB" id="10252926at2759"/>
<dbReference type="Proteomes" id="UP000182444">
    <property type="component" value="Chromosome 1E"/>
</dbReference>
<dbReference type="Pfam" id="PF03357">
    <property type="entry name" value="Snf7"/>
    <property type="match status" value="1"/>
</dbReference>
<dbReference type="Gene3D" id="6.10.140.1230">
    <property type="match status" value="1"/>
</dbReference>
<accession>A0A1D8NGJ4</accession>
<dbReference type="VEuPathDB" id="FungiDB:YALI0_E00396g"/>
<name>A0A1D8NGJ4_YARLL</name>
<dbReference type="RefSeq" id="XP_503370.1">
    <property type="nucleotide sequence ID" value="XM_503370.1"/>
</dbReference>
<evidence type="ECO:0000313" key="2">
    <source>
        <dbReference type="EMBL" id="AOW04759.1"/>
    </source>
</evidence>
<keyword evidence="1" id="KW-0175">Coiled coil</keyword>
<evidence type="ECO:0000313" key="3">
    <source>
        <dbReference type="EMBL" id="RDW29023.1"/>
    </source>
</evidence>
<evidence type="ECO:0000256" key="1">
    <source>
        <dbReference type="SAM" id="Coils"/>
    </source>
</evidence>
<dbReference type="InterPro" id="IPR005024">
    <property type="entry name" value="Snf7_fam"/>
</dbReference>
<proteinExistence type="predicted"/>
<dbReference type="EMBL" id="KZ858947">
    <property type="protein sequence ID" value="RDW29023.1"/>
    <property type="molecule type" value="Genomic_DNA"/>
</dbReference>
<dbReference type="OMA" id="KMAKMNQ"/>
<feature type="coiled-coil region" evidence="1">
    <location>
        <begin position="15"/>
        <end position="45"/>
    </location>
</feature>
<dbReference type="eggNOG" id="KOG3230">
    <property type="taxonomic scope" value="Eukaryota"/>
</dbReference>
<dbReference type="KEGG" id="yli:2912870"/>
<dbReference type="VEuPathDB" id="FungiDB:YALI1_E00746g"/>
<sequence>MQVFEWAFGKRQTPQEKLRKHQRALERTQRELDRERVKLEGQEKKLIADIKKSAKAGQTGACKVMAKDLVRTRSYIQKFYQMKTQLQAISLRIQTVRSNEQMMQSMKGATRLLQGMNKSMNLPQLTRIAMEFERENDIMDQRQEMMDDSIDDAMEDDEVESEDIVNQVLDEIGIDLGQSMGAVPDGIQGQQERVAVAEGGDDDLEARLGALRR</sequence>
<gene>
    <name evidence="3" type="ORF">B0I71DRAFT_126323</name>
    <name evidence="2" type="ORF">YALI1_E00746g</name>
</gene>
<organism evidence="2 4">
    <name type="scientific">Yarrowia lipolytica</name>
    <name type="common">Candida lipolytica</name>
    <dbReference type="NCBI Taxonomy" id="4952"/>
    <lineage>
        <taxon>Eukaryota</taxon>
        <taxon>Fungi</taxon>
        <taxon>Dikarya</taxon>
        <taxon>Ascomycota</taxon>
        <taxon>Saccharomycotina</taxon>
        <taxon>Dipodascomycetes</taxon>
        <taxon>Dipodascales</taxon>
        <taxon>Dipodascales incertae sedis</taxon>
        <taxon>Yarrowia</taxon>
    </lineage>
</organism>